<dbReference type="Proteomes" id="UP000267223">
    <property type="component" value="Unassembled WGS sequence"/>
</dbReference>
<protein>
    <submittedName>
        <fullName evidence="1">Uncharacterized protein</fullName>
    </submittedName>
</protein>
<dbReference type="RefSeq" id="WP_123122617.1">
    <property type="nucleotide sequence ID" value="NZ_RJJR01000026.1"/>
</dbReference>
<accession>A0A3M9N330</accession>
<dbReference type="Pfam" id="PF10884">
    <property type="entry name" value="DUF2683"/>
    <property type="match status" value="1"/>
</dbReference>
<gene>
    <name evidence="1" type="ORF">EFY79_20420</name>
</gene>
<name>A0A3M9N330_9BACT</name>
<dbReference type="OrthoDB" id="772370at2"/>
<dbReference type="InterPro" id="IPR020271">
    <property type="entry name" value="Uncharacterised_MJ1172"/>
</dbReference>
<sequence>MEPIIIYPKNPRQYSVIKALLEEMKVKFKAPAQEKDETLMTKEQFYAKIDRAAKQAEAGKKIKLTPELEKELFGGVL</sequence>
<evidence type="ECO:0000313" key="1">
    <source>
        <dbReference type="EMBL" id="RNI32201.1"/>
    </source>
</evidence>
<reference evidence="1 2" key="1">
    <citation type="submission" date="2018-11" db="EMBL/GenBank/DDBJ databases">
        <title>Draft genome sequence of Ferruginibacter sp. BO-59.</title>
        <authorList>
            <person name="Im W.T."/>
        </authorList>
    </citation>
    <scope>NUCLEOTIDE SEQUENCE [LARGE SCALE GENOMIC DNA]</scope>
    <source>
        <strain evidence="1 2">BO-59</strain>
    </source>
</reference>
<organism evidence="1 2">
    <name type="scientific">Hanamia caeni</name>
    <dbReference type="NCBI Taxonomy" id="2294116"/>
    <lineage>
        <taxon>Bacteria</taxon>
        <taxon>Pseudomonadati</taxon>
        <taxon>Bacteroidota</taxon>
        <taxon>Chitinophagia</taxon>
        <taxon>Chitinophagales</taxon>
        <taxon>Chitinophagaceae</taxon>
        <taxon>Hanamia</taxon>
    </lineage>
</organism>
<comment type="caution">
    <text evidence="1">The sequence shown here is derived from an EMBL/GenBank/DDBJ whole genome shotgun (WGS) entry which is preliminary data.</text>
</comment>
<proteinExistence type="predicted"/>
<dbReference type="EMBL" id="RJJR01000026">
    <property type="protein sequence ID" value="RNI32201.1"/>
    <property type="molecule type" value="Genomic_DNA"/>
</dbReference>
<keyword evidence="2" id="KW-1185">Reference proteome</keyword>
<dbReference type="AlphaFoldDB" id="A0A3M9N330"/>
<evidence type="ECO:0000313" key="2">
    <source>
        <dbReference type="Proteomes" id="UP000267223"/>
    </source>
</evidence>